<evidence type="ECO:0000313" key="4">
    <source>
        <dbReference type="Proteomes" id="UP000319801"/>
    </source>
</evidence>
<proteinExistence type="predicted"/>
<dbReference type="InterPro" id="IPR054323">
    <property type="entry name" value="SPMIP1_C"/>
</dbReference>
<comment type="caution">
    <text evidence="3">The sequence shown here is derived from an EMBL/GenBank/DDBJ whole genome shotgun (WGS) entry which is preliminary data.</text>
</comment>
<evidence type="ECO:0000259" key="2">
    <source>
        <dbReference type="Pfam" id="PF22589"/>
    </source>
</evidence>
<gene>
    <name evidence="3" type="ORF">Baya_7696</name>
</gene>
<feature type="compositionally biased region" description="Basic and acidic residues" evidence="1">
    <location>
        <begin position="63"/>
        <end position="88"/>
    </location>
</feature>
<keyword evidence="4" id="KW-1185">Reference proteome</keyword>
<dbReference type="AlphaFoldDB" id="A0A556U3Z2"/>
<evidence type="ECO:0000313" key="3">
    <source>
        <dbReference type="EMBL" id="TSM44170.1"/>
    </source>
</evidence>
<sequence>MKSVLTTQNQNSYREQIMKEASARYNWRMKYGKDFPVRVASHKSKPTYAVGNAPEKKEEEEEEKKKEEEKKVEEVKKKEEEKKVKEEAPVPQHALQDVPLMRPVSPQSRQTLYNGLSKEGKGRSQYLKTRIQKMPEERFEYPLLSSWVYGWRLAEYGHEYKSPVNGRSAIIRSTFYARNGIFNVPSATDQLG</sequence>
<dbReference type="PANTHER" id="PTHR35826">
    <property type="entry name" value="PROTEIN ATP6V1FNB-LIKE"/>
    <property type="match status" value="1"/>
</dbReference>
<dbReference type="Pfam" id="PF22589">
    <property type="entry name" value="SPMIP1"/>
    <property type="match status" value="1"/>
</dbReference>
<protein>
    <recommendedName>
        <fullName evidence="2">Sperm microtubule inner protein 1 C-terminal domain-containing protein</fullName>
    </recommendedName>
</protein>
<name>A0A556U3Z2_BAGYA</name>
<evidence type="ECO:0000256" key="1">
    <source>
        <dbReference type="SAM" id="MobiDB-lite"/>
    </source>
</evidence>
<dbReference type="EMBL" id="VCAZ01000045">
    <property type="protein sequence ID" value="TSM44170.1"/>
    <property type="molecule type" value="Genomic_DNA"/>
</dbReference>
<feature type="domain" description="Sperm microtubule inner protein 1 C-terminal" evidence="2">
    <location>
        <begin position="63"/>
        <end position="185"/>
    </location>
</feature>
<dbReference type="PANTHER" id="PTHR35826:SF5">
    <property type="entry name" value="GENE 45521-RELATED"/>
    <property type="match status" value="1"/>
</dbReference>
<accession>A0A556U3Z2</accession>
<reference evidence="3 4" key="1">
    <citation type="journal article" date="2019" name="Genome Biol. Evol.">
        <title>Whole-Genome Sequencing of the Giant Devil Catfish, Bagarius yarrelli.</title>
        <authorList>
            <person name="Jiang W."/>
            <person name="Lv Y."/>
            <person name="Cheng L."/>
            <person name="Yang K."/>
            <person name="Chao B."/>
            <person name="Wang X."/>
            <person name="Li Y."/>
            <person name="Pan X."/>
            <person name="You X."/>
            <person name="Zhang Y."/>
            <person name="Yang J."/>
            <person name="Li J."/>
            <person name="Zhang X."/>
            <person name="Liu S."/>
            <person name="Sun C."/>
            <person name="Yang J."/>
            <person name="Shi Q."/>
        </authorList>
    </citation>
    <scope>NUCLEOTIDE SEQUENCE [LARGE SCALE GENOMIC DNA]</scope>
    <source>
        <strain evidence="3">JWS20170419001</strain>
        <tissue evidence="3">Muscle</tissue>
    </source>
</reference>
<feature type="region of interest" description="Disordered" evidence="1">
    <location>
        <begin position="36"/>
        <end position="98"/>
    </location>
</feature>
<organism evidence="3 4">
    <name type="scientific">Bagarius yarrelli</name>
    <name type="common">Goonch</name>
    <name type="synonym">Bagrus yarrelli</name>
    <dbReference type="NCBI Taxonomy" id="175774"/>
    <lineage>
        <taxon>Eukaryota</taxon>
        <taxon>Metazoa</taxon>
        <taxon>Chordata</taxon>
        <taxon>Craniata</taxon>
        <taxon>Vertebrata</taxon>
        <taxon>Euteleostomi</taxon>
        <taxon>Actinopterygii</taxon>
        <taxon>Neopterygii</taxon>
        <taxon>Teleostei</taxon>
        <taxon>Ostariophysi</taxon>
        <taxon>Siluriformes</taxon>
        <taxon>Sisoridae</taxon>
        <taxon>Sisorinae</taxon>
        <taxon>Bagarius</taxon>
    </lineage>
</organism>
<dbReference type="OrthoDB" id="410807at2759"/>
<dbReference type="Proteomes" id="UP000319801">
    <property type="component" value="Unassembled WGS sequence"/>
</dbReference>